<dbReference type="EMBL" id="NHTK01005639">
    <property type="protein sequence ID" value="PPQ75802.1"/>
    <property type="molecule type" value="Genomic_DNA"/>
</dbReference>
<feature type="domain" description="G" evidence="2">
    <location>
        <begin position="329"/>
        <end position="395"/>
    </location>
</feature>
<sequence length="510" mass="56800">MRTPKLKYTLTSSQISAKRNTESSKNVATIGLSPSNLAIGVHVTQSSNPARAEIEAKLLVNTTVNLDDKIILLLGSTGAGKSNFIEKLTTEKLKISSGWDRGTSEVQAYRVLDHPIYRNQIVIVDTPGFQDKTDYTPYSNATRLHALFYFDRICDITRGKDPQCQELLRYLSGEAYQRAFIVTTTWDRVNETQRLQEGAGKKFKEFQDKFEVLKFYNTTASADEALASSFRRSYNDTFEKYWLAVTTPALPTEIDTLRRELLKFDGAQAFIAAIANGDTSDSDQKPGNGKPSANPGSSRNSSNLNIKNLVSSSARFVTIDEIDEKDIIILVMGKTGTGKTSFIRALADNAPFIRRLVTDDYESAARPPTCVQFKIRGSESNLILVDTPGFDDVSIPNAHILTMIAAWMSASTNWNYILPRERESCEADEISRINGDWARVFGRTLVTSRFDTSTEEMAKQSAMTTIQTILEHSKGRFVAKLQREMVDKRKSVTQTTAGRLIISLQGRSGT</sequence>
<dbReference type="GO" id="GO:0005525">
    <property type="term" value="F:GTP binding"/>
    <property type="evidence" value="ECO:0007669"/>
    <property type="project" value="InterPro"/>
</dbReference>
<dbReference type="Proteomes" id="UP000284842">
    <property type="component" value="Unassembled WGS sequence"/>
</dbReference>
<dbReference type="GO" id="GO:0002098">
    <property type="term" value="P:tRNA wobble uridine modification"/>
    <property type="evidence" value="ECO:0007669"/>
    <property type="project" value="TreeGrafter"/>
</dbReference>
<dbReference type="GO" id="GO:0030488">
    <property type="term" value="P:tRNA methylation"/>
    <property type="evidence" value="ECO:0007669"/>
    <property type="project" value="TreeGrafter"/>
</dbReference>
<dbReference type="SUPFAM" id="SSF52540">
    <property type="entry name" value="P-loop containing nucleoside triphosphate hydrolases"/>
    <property type="match status" value="2"/>
</dbReference>
<accession>A0A409WBB4</accession>
<protein>
    <recommendedName>
        <fullName evidence="2">G domain-containing protein</fullName>
    </recommendedName>
</protein>
<dbReference type="InterPro" id="IPR006073">
    <property type="entry name" value="GTP-bd"/>
</dbReference>
<dbReference type="OrthoDB" id="2611327at2759"/>
<dbReference type="PANTHER" id="PTHR42714:SF2">
    <property type="entry name" value="TRNA MODIFICATION GTPASE GTPBP3, MITOCHONDRIAL"/>
    <property type="match status" value="1"/>
</dbReference>
<dbReference type="InParanoid" id="A0A409WBB4"/>
<reference evidence="3 4" key="1">
    <citation type="journal article" date="2018" name="Evol. Lett.">
        <title>Horizontal gene cluster transfer increased hallucinogenic mushroom diversity.</title>
        <authorList>
            <person name="Reynolds H.T."/>
            <person name="Vijayakumar V."/>
            <person name="Gluck-Thaler E."/>
            <person name="Korotkin H.B."/>
            <person name="Matheny P.B."/>
            <person name="Slot J.C."/>
        </authorList>
    </citation>
    <scope>NUCLEOTIDE SEQUENCE [LARGE SCALE GENOMIC DNA]</scope>
    <source>
        <strain evidence="3 4">2629</strain>
    </source>
</reference>
<dbReference type="PANTHER" id="PTHR42714">
    <property type="entry name" value="TRNA MODIFICATION GTPASE GTPBP3"/>
    <property type="match status" value="1"/>
</dbReference>
<dbReference type="AlphaFoldDB" id="A0A409WBB4"/>
<dbReference type="GO" id="GO:0005737">
    <property type="term" value="C:cytoplasm"/>
    <property type="evidence" value="ECO:0007669"/>
    <property type="project" value="TreeGrafter"/>
</dbReference>
<feature type="compositionally biased region" description="Polar residues" evidence="1">
    <location>
        <begin position="294"/>
        <end position="304"/>
    </location>
</feature>
<dbReference type="CDD" id="cd00882">
    <property type="entry name" value="Ras_like_GTPase"/>
    <property type="match status" value="2"/>
</dbReference>
<dbReference type="Pfam" id="PF01926">
    <property type="entry name" value="MMR_HSR1"/>
    <property type="match status" value="2"/>
</dbReference>
<feature type="region of interest" description="Disordered" evidence="1">
    <location>
        <begin position="277"/>
        <end position="304"/>
    </location>
</feature>
<name>A0A409WBB4_9AGAR</name>
<gene>
    <name evidence="3" type="ORF">CVT24_002683</name>
</gene>
<feature type="domain" description="G" evidence="2">
    <location>
        <begin position="71"/>
        <end position="172"/>
    </location>
</feature>
<organism evidence="3 4">
    <name type="scientific">Panaeolus cyanescens</name>
    <dbReference type="NCBI Taxonomy" id="181874"/>
    <lineage>
        <taxon>Eukaryota</taxon>
        <taxon>Fungi</taxon>
        <taxon>Dikarya</taxon>
        <taxon>Basidiomycota</taxon>
        <taxon>Agaricomycotina</taxon>
        <taxon>Agaricomycetes</taxon>
        <taxon>Agaricomycetidae</taxon>
        <taxon>Agaricales</taxon>
        <taxon>Agaricineae</taxon>
        <taxon>Galeropsidaceae</taxon>
        <taxon>Panaeolus</taxon>
    </lineage>
</organism>
<evidence type="ECO:0000313" key="4">
    <source>
        <dbReference type="Proteomes" id="UP000284842"/>
    </source>
</evidence>
<evidence type="ECO:0000259" key="2">
    <source>
        <dbReference type="Pfam" id="PF01926"/>
    </source>
</evidence>
<evidence type="ECO:0000313" key="3">
    <source>
        <dbReference type="EMBL" id="PPQ75802.1"/>
    </source>
</evidence>
<evidence type="ECO:0000256" key="1">
    <source>
        <dbReference type="SAM" id="MobiDB-lite"/>
    </source>
</evidence>
<dbReference type="InterPro" id="IPR027417">
    <property type="entry name" value="P-loop_NTPase"/>
</dbReference>
<comment type="caution">
    <text evidence="3">The sequence shown here is derived from an EMBL/GenBank/DDBJ whole genome shotgun (WGS) entry which is preliminary data.</text>
</comment>
<dbReference type="Gene3D" id="3.40.50.300">
    <property type="entry name" value="P-loop containing nucleotide triphosphate hydrolases"/>
    <property type="match status" value="2"/>
</dbReference>
<proteinExistence type="predicted"/>
<keyword evidence="4" id="KW-1185">Reference proteome</keyword>